<dbReference type="PANTHER" id="PTHR32161:SF21">
    <property type="entry name" value="OS03G0314500 PROTEIN"/>
    <property type="match status" value="1"/>
</dbReference>
<gene>
    <name evidence="1" type="ORF">TIFTF001_033614</name>
</gene>
<dbReference type="SUPFAM" id="SSF82171">
    <property type="entry name" value="DPP6 N-terminal domain-like"/>
    <property type="match status" value="1"/>
</dbReference>
<evidence type="ECO:0000313" key="1">
    <source>
        <dbReference type="EMBL" id="GMN64548.1"/>
    </source>
</evidence>
<dbReference type="InterPro" id="IPR011659">
    <property type="entry name" value="WD40"/>
</dbReference>
<sequence length="714" mass="80710">MAKNRGSIAFFATFRPPVELDIFARPLPPASNRDHDELHLTDGKSYNYNGQVLPPAALCAILKRLKLDSQGIYREADVYSGRLSGMIFVSERDSLETLHVALRFNDDTEPKVFSLAEVFDTSTFGGVRMEDSGCIAGDYLIYVSTKEPAEQRRQPWTAVYRTNLETGKTDRLTPKGQADLSPAVSPSGKKIAVASFEGKEGNWKGEIEDLKTNIFVMDVEEPFNRKMVVRHGGWPTWGSDDIIFFHRKVGDYWGVFRIDISSGTLTDSRVTPDGIDAFTPAALDPTMVAVASIHKKSKLDEVDLEKDQHRHIEIYDSSTDHKKPIQITKELKSEFDHFNPFVLDIGGNKHIGYHRCKSDLKSENDIPRQFYEIESPDRDVGLFRVSGVFPTFSKDGSKLAFVDNEFKSVWVADGKELRQVFKTKEDNIFSTVWNQNPVKDRLYVCFGPSFKAEEKLDICVINNVSKARQQRKTITKSSNNAFPSTNREGTKLVFRSTRHGGKERHKNLYIMDADLGEYGYGDGFTRLTEGHWTDTHCQWSPNSDWIVFSSTRDKPEDAPDKDNELDPGYFAIYLVNANNRDTVIRVMGSGSDLAGHVNHPFFSPDEKSIVVTADLAAVSADPISLPHFLHSVRPYGDIFTVDIDIDPDDMDKNRDVKEFKRITHSRYESATGSWTEFSTRDKSAAWNLHLDKHRTLSCPYRDGTAKPIIPKKSC</sequence>
<comment type="caution">
    <text evidence="1">The sequence shown here is derived from an EMBL/GenBank/DDBJ whole genome shotgun (WGS) entry which is preliminary data.</text>
</comment>
<dbReference type="Pfam" id="PF07676">
    <property type="entry name" value="PD40"/>
    <property type="match status" value="3"/>
</dbReference>
<dbReference type="Proteomes" id="UP001187192">
    <property type="component" value="Unassembled WGS sequence"/>
</dbReference>
<keyword evidence="2" id="KW-1185">Reference proteome</keyword>
<dbReference type="Gene3D" id="2.120.10.30">
    <property type="entry name" value="TolB, C-terminal domain"/>
    <property type="match status" value="2"/>
</dbReference>
<dbReference type="EMBL" id="BTGU01000185">
    <property type="protein sequence ID" value="GMN64548.1"/>
    <property type="molecule type" value="Genomic_DNA"/>
</dbReference>
<dbReference type="InterPro" id="IPR011042">
    <property type="entry name" value="6-blade_b-propeller_TolB-like"/>
</dbReference>
<evidence type="ECO:0000313" key="2">
    <source>
        <dbReference type="Proteomes" id="UP001187192"/>
    </source>
</evidence>
<protein>
    <submittedName>
        <fullName evidence="1">Uncharacterized protein</fullName>
    </submittedName>
</protein>
<proteinExistence type="predicted"/>
<dbReference type="AlphaFoldDB" id="A0AA88J406"/>
<name>A0AA88J406_FICCA</name>
<reference evidence="1" key="1">
    <citation type="submission" date="2023-07" db="EMBL/GenBank/DDBJ databases">
        <title>draft genome sequence of fig (Ficus carica).</title>
        <authorList>
            <person name="Takahashi T."/>
            <person name="Nishimura K."/>
        </authorList>
    </citation>
    <scope>NUCLEOTIDE SEQUENCE</scope>
</reference>
<organism evidence="1 2">
    <name type="scientific">Ficus carica</name>
    <name type="common">Common fig</name>
    <dbReference type="NCBI Taxonomy" id="3494"/>
    <lineage>
        <taxon>Eukaryota</taxon>
        <taxon>Viridiplantae</taxon>
        <taxon>Streptophyta</taxon>
        <taxon>Embryophyta</taxon>
        <taxon>Tracheophyta</taxon>
        <taxon>Spermatophyta</taxon>
        <taxon>Magnoliopsida</taxon>
        <taxon>eudicotyledons</taxon>
        <taxon>Gunneridae</taxon>
        <taxon>Pentapetalae</taxon>
        <taxon>rosids</taxon>
        <taxon>fabids</taxon>
        <taxon>Rosales</taxon>
        <taxon>Moraceae</taxon>
        <taxon>Ficeae</taxon>
        <taxon>Ficus</taxon>
    </lineage>
</organism>
<accession>A0AA88J406</accession>
<dbReference type="PANTHER" id="PTHR32161">
    <property type="entry name" value="DPP6 N-TERMINAL DOMAIN-LIKE PROTEIN"/>
    <property type="match status" value="1"/>
</dbReference>